<dbReference type="HOGENOM" id="CLU_031778_1_0_7"/>
<keyword evidence="3" id="KW-1185">Reference proteome</keyword>
<protein>
    <recommendedName>
        <fullName evidence="1">AMIN domain-containing protein</fullName>
    </recommendedName>
</protein>
<dbReference type="RefSeq" id="WP_015903901.1">
    <property type="nucleotide sequence ID" value="NC_012108.1"/>
</dbReference>
<feature type="domain" description="AMIN" evidence="1">
    <location>
        <begin position="48"/>
        <end position="114"/>
    </location>
</feature>
<dbReference type="EMBL" id="CP001087">
    <property type="protein sequence ID" value="ACN15123.1"/>
    <property type="molecule type" value="Genomic_DNA"/>
</dbReference>
<dbReference type="OrthoDB" id="9801336at2"/>
<dbReference type="Pfam" id="PF11741">
    <property type="entry name" value="AMIN"/>
    <property type="match status" value="1"/>
</dbReference>
<dbReference type="AlphaFoldDB" id="C0QCP6"/>
<proteinExistence type="predicted"/>
<dbReference type="Proteomes" id="UP000000442">
    <property type="component" value="Chromosome"/>
</dbReference>
<gene>
    <name evidence="2" type="ordered locus">HRM2_20220</name>
</gene>
<dbReference type="Pfam" id="PF06980">
    <property type="entry name" value="DUF1302"/>
    <property type="match status" value="1"/>
</dbReference>
<dbReference type="InterPro" id="IPR010727">
    <property type="entry name" value="DUF1302"/>
</dbReference>
<dbReference type="InterPro" id="IPR021731">
    <property type="entry name" value="AMIN_dom"/>
</dbReference>
<dbReference type="Gene3D" id="2.60.40.3500">
    <property type="match status" value="1"/>
</dbReference>
<organism evidence="2 3">
    <name type="scientific">Desulforapulum autotrophicum (strain ATCC 43914 / DSM 3382 / VKM B-1955 / HRM2)</name>
    <name type="common">Desulfobacterium autotrophicum</name>
    <dbReference type="NCBI Taxonomy" id="177437"/>
    <lineage>
        <taxon>Bacteria</taxon>
        <taxon>Pseudomonadati</taxon>
        <taxon>Thermodesulfobacteriota</taxon>
        <taxon>Desulfobacteria</taxon>
        <taxon>Desulfobacterales</taxon>
        <taxon>Desulfobacteraceae</taxon>
        <taxon>Desulforapulum</taxon>
    </lineage>
</organism>
<reference evidence="2 3" key="1">
    <citation type="journal article" date="2009" name="Environ. Microbiol.">
        <title>Genome sequence of Desulfobacterium autotrophicum HRM2, a marine sulfate reducer oxidizing organic carbon completely to carbon dioxide.</title>
        <authorList>
            <person name="Strittmatter A.W."/>
            <person name="Liesegang H."/>
            <person name="Rabus R."/>
            <person name="Decker I."/>
            <person name="Amann J."/>
            <person name="Andres S."/>
            <person name="Henne A."/>
            <person name="Fricke W.F."/>
            <person name="Martinez-Arias R."/>
            <person name="Bartels D."/>
            <person name="Goesmann A."/>
            <person name="Krause L."/>
            <person name="Puehler A."/>
            <person name="Klenk H.P."/>
            <person name="Richter M."/>
            <person name="Schuler M."/>
            <person name="Gloeckner F.O."/>
            <person name="Meyerdierks A."/>
            <person name="Gottschalk G."/>
            <person name="Amann R."/>
        </authorList>
    </citation>
    <scope>NUCLEOTIDE SEQUENCE [LARGE SCALE GENOMIC DNA]</scope>
    <source>
        <strain evidence="3">ATCC 43914 / DSM 3382 / HRM2</strain>
    </source>
</reference>
<evidence type="ECO:0000259" key="1">
    <source>
        <dbReference type="Pfam" id="PF11741"/>
    </source>
</evidence>
<evidence type="ECO:0000313" key="3">
    <source>
        <dbReference type="Proteomes" id="UP000000442"/>
    </source>
</evidence>
<sequence length="604" mass="69124">MFAKTAKKYTGYAILLIALILTCNVNFCLALPLTKLLSVKYRQTFRVESIELWLSNASDYVTCNFQNPDRFVIDVKNCYFPKIHDVIEANSKYISKIRISQFMHDRVRIVVDQKIVTHIHVDKKALIKGMVLILSIQLPESGVIFGKQGGAFENDSDENLDALFNVSEEGANAIPDIIPNEETIGEQPSFIGEPSKLSIDGDLRNETAYRICKPHRFSKIKNILNLKASGALSGNLSYTMGSRFSYDAVFDLNDNYNNTVENDQRTNVDIRDAYLDFGFGNFDFRLGNQQIVWGQAVGLFFADVVNPKDLREYILPDLDQVRIPVFAANMEYYYSSGYFQMIFIPFPEFNEFGKSGSEFDFSKPLYSQNADIVINDLSEPANSLDNSELGFRASILTDGWDMSLFYLYDMYNFPVNYRAISLNALGLQHPVTITYSPKYERVHRIGSTFSKAVWDAILKGEFIYSNKMFFQSSVASDLDGIETSDSLDWLLGVDYTFFNALETNFQLMQSIILDYQNSMIQKEITTSFSIWLKTGFFENLIEPELFFVSSLDKKNYLFRPKITYNHNNRLKLVLGADIFYGETDGSFGVFNENDRVYIEALYNF</sequence>
<accession>C0QCP6</accession>
<dbReference type="eggNOG" id="COG3103">
    <property type="taxonomic scope" value="Bacteria"/>
</dbReference>
<dbReference type="KEGG" id="dat:HRM2_20220"/>
<name>C0QCP6_DESAH</name>
<dbReference type="STRING" id="177437.HRM2_20220"/>
<evidence type="ECO:0000313" key="2">
    <source>
        <dbReference type="EMBL" id="ACN15123.1"/>
    </source>
</evidence>